<evidence type="ECO:0000313" key="3">
    <source>
        <dbReference type="Proteomes" id="UP000219669"/>
    </source>
</evidence>
<sequence>MSATLNLVLPDNINQKLEHIVAKHGTNKADFIIELLTHQFFDTEEADYDAWFREKVEAALHSTKPAIPHDEVVARVRHKLAARVQNAG</sequence>
<protein>
    <recommendedName>
        <fullName evidence="1">Stability determinant domain-containing protein</fullName>
    </recommendedName>
</protein>
<accession>A0A286E8D8</accession>
<feature type="domain" description="Stability determinant" evidence="1">
    <location>
        <begin position="45"/>
        <end position="74"/>
    </location>
</feature>
<keyword evidence="3" id="KW-1185">Reference proteome</keyword>
<dbReference type="RefSeq" id="WP_218839681.1">
    <property type="nucleotide sequence ID" value="NZ_CP083931.1"/>
</dbReference>
<dbReference type="Pfam" id="PF21217">
    <property type="entry name" value="PaaA2"/>
    <property type="match status" value="1"/>
</dbReference>
<dbReference type="EMBL" id="OCNF01000005">
    <property type="protein sequence ID" value="SOD67188.1"/>
    <property type="molecule type" value="Genomic_DNA"/>
</dbReference>
<organism evidence="2 3">
    <name type="scientific">Alysiella filiformis DSM 16848</name>
    <dbReference type="NCBI Taxonomy" id="1120981"/>
    <lineage>
        <taxon>Bacteria</taxon>
        <taxon>Pseudomonadati</taxon>
        <taxon>Pseudomonadota</taxon>
        <taxon>Betaproteobacteria</taxon>
        <taxon>Neisseriales</taxon>
        <taxon>Neisseriaceae</taxon>
        <taxon>Alysiella</taxon>
    </lineage>
</organism>
<name>A0A286E8D8_9NEIS</name>
<proteinExistence type="predicted"/>
<dbReference type="Proteomes" id="UP000219669">
    <property type="component" value="Unassembled WGS sequence"/>
</dbReference>
<gene>
    <name evidence="2" type="ORF">SAMN02746062_00830</name>
</gene>
<dbReference type="Gene3D" id="6.20.450.20">
    <property type="match status" value="1"/>
</dbReference>
<evidence type="ECO:0000259" key="1">
    <source>
        <dbReference type="Pfam" id="PF21217"/>
    </source>
</evidence>
<dbReference type="AlphaFoldDB" id="A0A286E8D8"/>
<evidence type="ECO:0000313" key="2">
    <source>
        <dbReference type="EMBL" id="SOD67188.1"/>
    </source>
</evidence>
<reference evidence="2 3" key="1">
    <citation type="submission" date="2017-09" db="EMBL/GenBank/DDBJ databases">
        <authorList>
            <person name="Ehlers B."/>
            <person name="Leendertz F.H."/>
        </authorList>
    </citation>
    <scope>NUCLEOTIDE SEQUENCE [LARGE SCALE GENOMIC DNA]</scope>
    <source>
        <strain evidence="2 3">DSM 16848</strain>
    </source>
</reference>
<dbReference type="InterPro" id="IPR048851">
    <property type="entry name" value="PaaA2_dom"/>
</dbReference>